<dbReference type="InterPro" id="IPR020556">
    <property type="entry name" value="Amidase_CS"/>
</dbReference>
<comment type="caution">
    <text evidence="2">The sequence shown here is derived from an EMBL/GenBank/DDBJ whole genome shotgun (WGS) entry which is preliminary data.</text>
</comment>
<dbReference type="SUPFAM" id="SSF75304">
    <property type="entry name" value="Amidase signature (AS) enzymes"/>
    <property type="match status" value="1"/>
</dbReference>
<dbReference type="PROSITE" id="PS00571">
    <property type="entry name" value="AMIDASES"/>
    <property type="match status" value="1"/>
</dbReference>
<dbReference type="Gene3D" id="3.90.1300.10">
    <property type="entry name" value="Amidase signature (AS) domain"/>
    <property type="match status" value="1"/>
</dbReference>
<dbReference type="Pfam" id="PF01425">
    <property type="entry name" value="Amidase"/>
    <property type="match status" value="1"/>
</dbReference>
<dbReference type="InterPro" id="IPR036928">
    <property type="entry name" value="AS_sf"/>
</dbReference>
<sequence>MNQVHALTDLSAREAAEQMARGELRATDYAQALLARAEAIAPFGALLHLDAAQLLAAAAALDASPNPAPGAQPLRGVPLAFKDNIDVADMPTTAGSPWMADHRPRMHAGVTQRLIDAGALVLGKTNLHEWSQGVTGHNHGFGPSRNPFDSTRITGGSSGGNAALLGLRAAPAAIGTDTGGSVRVPAALCGLVGYRPTVHRWPDDGLVPISPTFDTAGVMARCVDDCVLIDHAVAGGPLRLGAMPLMGVRLGVPEAYFWEELDPPVAELARESLRALQAAGAVLVPCDLAEAGALFQEGSMSISLHEILPALAAYFARHQRPFDARALTDAVASPDVRPLFEWLFGDSAITPEAYAHALNVLRPRMQAAYRNCFARHDIAALVFPTSPLTAARIGEDVQVTLCGRPTSAFSAYIRNTGPAGMAGLPAVSLPIGLTRDGLPAGLELTGPEGADSLLLALALGVESALPHAPVPGALQGLARG</sequence>
<dbReference type="GO" id="GO:0003824">
    <property type="term" value="F:catalytic activity"/>
    <property type="evidence" value="ECO:0007669"/>
    <property type="project" value="InterPro"/>
</dbReference>
<dbReference type="PANTHER" id="PTHR11895:SF151">
    <property type="entry name" value="GLUTAMYL-TRNA(GLN) AMIDOTRANSFERASE SUBUNIT A"/>
    <property type="match status" value="1"/>
</dbReference>
<dbReference type="InterPro" id="IPR023631">
    <property type="entry name" value="Amidase_dom"/>
</dbReference>
<reference evidence="2 3" key="1">
    <citation type="submission" date="2016-03" db="EMBL/GenBank/DDBJ databases">
        <title>Genome sequence of Variovorax paradoxus KB5.</title>
        <authorList>
            <person name="Jeong H."/>
            <person name="Hong C.E."/>
            <person name="Jo S.H."/>
            <person name="Park J.M."/>
        </authorList>
    </citation>
    <scope>NUCLEOTIDE SEQUENCE [LARGE SCALE GENOMIC DNA]</scope>
    <source>
        <strain evidence="2 3">KB5</strain>
    </source>
</reference>
<proteinExistence type="predicted"/>
<dbReference type="PANTHER" id="PTHR11895">
    <property type="entry name" value="TRANSAMIDASE"/>
    <property type="match status" value="1"/>
</dbReference>
<evidence type="ECO:0000313" key="3">
    <source>
        <dbReference type="Proteomes" id="UP000077852"/>
    </source>
</evidence>
<accession>A0AA91DND2</accession>
<dbReference type="AlphaFoldDB" id="A0AA91DND2"/>
<name>A0AA91DND2_VARPD</name>
<dbReference type="NCBIfam" id="NF005688">
    <property type="entry name" value="PRK07488.1"/>
    <property type="match status" value="1"/>
</dbReference>
<evidence type="ECO:0000313" key="2">
    <source>
        <dbReference type="EMBL" id="OAK61680.1"/>
    </source>
</evidence>
<dbReference type="Proteomes" id="UP000077852">
    <property type="component" value="Unassembled WGS sequence"/>
</dbReference>
<dbReference type="RefSeq" id="WP_081269146.1">
    <property type="nucleotide sequence ID" value="NZ_LVHG01000055.1"/>
</dbReference>
<evidence type="ECO:0000259" key="1">
    <source>
        <dbReference type="Pfam" id="PF01425"/>
    </source>
</evidence>
<organism evidence="2 3">
    <name type="scientific">Variovorax paradoxus</name>
    <dbReference type="NCBI Taxonomy" id="34073"/>
    <lineage>
        <taxon>Bacteria</taxon>
        <taxon>Pseudomonadati</taxon>
        <taxon>Pseudomonadota</taxon>
        <taxon>Betaproteobacteria</taxon>
        <taxon>Burkholderiales</taxon>
        <taxon>Comamonadaceae</taxon>
        <taxon>Variovorax</taxon>
    </lineage>
</organism>
<dbReference type="EMBL" id="LVHG01000055">
    <property type="protein sequence ID" value="OAK61680.1"/>
    <property type="molecule type" value="Genomic_DNA"/>
</dbReference>
<dbReference type="InterPro" id="IPR000120">
    <property type="entry name" value="Amidase"/>
</dbReference>
<protein>
    <recommendedName>
        <fullName evidence="1">Amidase domain-containing protein</fullName>
    </recommendedName>
</protein>
<gene>
    <name evidence="2" type="ORF">A3K87_20545</name>
</gene>
<feature type="domain" description="Amidase" evidence="1">
    <location>
        <begin position="31"/>
        <end position="455"/>
    </location>
</feature>